<accession>A0ABU0FHF4</accession>
<keyword evidence="2" id="KW-0119">Carbohydrate metabolism</keyword>
<keyword evidence="2" id="KW-0313">Glucose metabolism</keyword>
<evidence type="ECO:0000256" key="2">
    <source>
        <dbReference type="ARBA" id="ARBA00022526"/>
    </source>
</evidence>
<dbReference type="PANTHER" id="PTHR30344">
    <property type="entry name" value="6-PHOSPHOGLUCONOLACTONASE-RELATED"/>
    <property type="match status" value="1"/>
</dbReference>
<dbReference type="InterPro" id="IPR011048">
    <property type="entry name" value="Haem_d1_sf"/>
</dbReference>
<evidence type="ECO:0000313" key="3">
    <source>
        <dbReference type="EMBL" id="MDQ0393916.1"/>
    </source>
</evidence>
<dbReference type="EC" id="3.1.1.31" evidence="3"/>
<dbReference type="InterPro" id="IPR050282">
    <property type="entry name" value="Cycloisomerase_2"/>
</dbReference>
<name>A0ABU0FHF4_9HYPH</name>
<dbReference type="PANTHER" id="PTHR30344:SF1">
    <property type="entry name" value="6-PHOSPHOGLUCONOLACTONASE"/>
    <property type="match status" value="1"/>
</dbReference>
<evidence type="ECO:0000256" key="1">
    <source>
        <dbReference type="ARBA" id="ARBA00005564"/>
    </source>
</evidence>
<dbReference type="Proteomes" id="UP001237448">
    <property type="component" value="Unassembled WGS sequence"/>
</dbReference>
<dbReference type="InterPro" id="IPR015943">
    <property type="entry name" value="WD40/YVTN_repeat-like_dom_sf"/>
</dbReference>
<protein>
    <submittedName>
        <fullName evidence="3">6-phosphogluconolactonase</fullName>
        <ecNumber evidence="3">3.1.1.31</ecNumber>
    </submittedName>
</protein>
<reference evidence="3 4" key="1">
    <citation type="submission" date="2023-07" db="EMBL/GenBank/DDBJ databases">
        <title>Genomic Encyclopedia of Type Strains, Phase IV (KMG-IV): sequencing the most valuable type-strain genomes for metagenomic binning, comparative biology and taxonomic classification.</title>
        <authorList>
            <person name="Goeker M."/>
        </authorList>
    </citation>
    <scope>NUCLEOTIDE SEQUENCE [LARGE SCALE GENOMIC DNA]</scope>
    <source>
        <strain evidence="3 4">DSM 5896</strain>
    </source>
</reference>
<dbReference type="GO" id="GO:0017057">
    <property type="term" value="F:6-phosphogluconolactonase activity"/>
    <property type="evidence" value="ECO:0007669"/>
    <property type="project" value="UniProtKB-EC"/>
</dbReference>
<dbReference type="EMBL" id="JAUSVK010000001">
    <property type="protein sequence ID" value="MDQ0393916.1"/>
    <property type="molecule type" value="Genomic_DNA"/>
</dbReference>
<dbReference type="Gene3D" id="2.130.10.10">
    <property type="entry name" value="YVTN repeat-like/Quinoprotein amine dehydrogenase"/>
    <property type="match status" value="1"/>
</dbReference>
<organism evidence="3 4">
    <name type="scientific">Labrys monachus</name>
    <dbReference type="NCBI Taxonomy" id="217067"/>
    <lineage>
        <taxon>Bacteria</taxon>
        <taxon>Pseudomonadati</taxon>
        <taxon>Pseudomonadota</taxon>
        <taxon>Alphaproteobacteria</taxon>
        <taxon>Hyphomicrobiales</taxon>
        <taxon>Xanthobacteraceae</taxon>
        <taxon>Labrys</taxon>
    </lineage>
</organism>
<dbReference type="SUPFAM" id="SSF51004">
    <property type="entry name" value="C-terminal (heme d1) domain of cytochrome cd1-nitrite reductase"/>
    <property type="match status" value="1"/>
</dbReference>
<comment type="similarity">
    <text evidence="1">Belongs to the cycloisomerase 2 family.</text>
</comment>
<dbReference type="InterPro" id="IPR019405">
    <property type="entry name" value="Lactonase_7-beta_prop"/>
</dbReference>
<evidence type="ECO:0000313" key="4">
    <source>
        <dbReference type="Proteomes" id="UP001237448"/>
    </source>
</evidence>
<sequence>MPAQRTYLYVGCCTRPTPYYPTHNGKGIAAFTFDEASGAIGPIGITDGIDNPTYLGVDTRHRALHANSEVFGWNEGTVSAYAIDPATGKLSYINKQPSLGSITAYNSLDRSGNFLLVANYSLAPEGELPNKAVAILPVRPDGGLMSSVSDAVHSGTGPVPDRQERSHPHSVLATPDNRYVVVADLGLDLLVAYRFNSQTGAISRSGAASLAPGAGPRHFVFHPRGRFVYVANELDSTVTSFSYEPDQAKFTTIATASTMPEGAATVNHCSEIRISADGAFLYVANRGHDSIAIFALDGDGGLELTKTVPSGGEIPRNFAIDPSGNFLVVANQNSDRVTVFAVDRETGDLTPTGIEVETGTPTSIAFYRTEIEKPA</sequence>
<keyword evidence="3" id="KW-0378">Hydrolase</keyword>
<comment type="caution">
    <text evidence="3">The sequence shown here is derived from an EMBL/GenBank/DDBJ whole genome shotgun (WGS) entry which is preliminary data.</text>
</comment>
<dbReference type="RefSeq" id="WP_307430010.1">
    <property type="nucleotide sequence ID" value="NZ_JAUSVK010000001.1"/>
</dbReference>
<keyword evidence="4" id="KW-1185">Reference proteome</keyword>
<proteinExistence type="inferred from homology"/>
<gene>
    <name evidence="3" type="ORF">J3R73_003708</name>
</gene>
<dbReference type="Pfam" id="PF10282">
    <property type="entry name" value="Lactonase"/>
    <property type="match status" value="1"/>
</dbReference>